<dbReference type="GO" id="GO:0005634">
    <property type="term" value="C:nucleus"/>
    <property type="evidence" value="ECO:0007669"/>
    <property type="project" value="TreeGrafter"/>
</dbReference>
<dbReference type="GO" id="GO:1990481">
    <property type="term" value="P:mRNA pseudouridine synthesis"/>
    <property type="evidence" value="ECO:0007669"/>
    <property type="project" value="TreeGrafter"/>
</dbReference>
<feature type="region of interest" description="Disordered" evidence="5">
    <location>
        <begin position="48"/>
        <end position="76"/>
    </location>
</feature>
<comment type="catalytic activity">
    <reaction evidence="4">
        <text>uridine(38/39/40) in tRNA = pseudouridine(38/39/40) in tRNA</text>
        <dbReference type="Rhea" id="RHEA:22376"/>
        <dbReference type="Rhea" id="RHEA-COMP:10085"/>
        <dbReference type="Rhea" id="RHEA-COMP:10087"/>
        <dbReference type="ChEBI" id="CHEBI:65314"/>
        <dbReference type="ChEBI" id="CHEBI:65315"/>
        <dbReference type="EC" id="5.4.99.12"/>
    </reaction>
</comment>
<organism evidence="7 8">
    <name type="scientific">Prototheca wickerhamii</name>
    <dbReference type="NCBI Taxonomy" id="3111"/>
    <lineage>
        <taxon>Eukaryota</taxon>
        <taxon>Viridiplantae</taxon>
        <taxon>Chlorophyta</taxon>
        <taxon>core chlorophytes</taxon>
        <taxon>Trebouxiophyceae</taxon>
        <taxon>Chlorellales</taxon>
        <taxon>Chlorellaceae</taxon>
        <taxon>Prototheca</taxon>
    </lineage>
</organism>
<feature type="compositionally biased region" description="Basic and acidic residues" evidence="5">
    <location>
        <begin position="402"/>
        <end position="413"/>
    </location>
</feature>
<proteinExistence type="inferred from homology"/>
<feature type="compositionally biased region" description="Basic and acidic residues" evidence="5">
    <location>
        <begin position="51"/>
        <end position="60"/>
    </location>
</feature>
<dbReference type="Gene3D" id="3.30.70.580">
    <property type="entry name" value="Pseudouridine synthase I, catalytic domain, N-terminal subdomain"/>
    <property type="match status" value="1"/>
</dbReference>
<evidence type="ECO:0000256" key="1">
    <source>
        <dbReference type="ARBA" id="ARBA00009375"/>
    </source>
</evidence>
<dbReference type="GO" id="GO:0003723">
    <property type="term" value="F:RNA binding"/>
    <property type="evidence" value="ECO:0007669"/>
    <property type="project" value="InterPro"/>
</dbReference>
<dbReference type="InterPro" id="IPR001406">
    <property type="entry name" value="PsdUridine_synth_TruA"/>
</dbReference>
<dbReference type="EC" id="5.4.99.12" evidence="4"/>
<keyword evidence="3 4" id="KW-0413">Isomerase</keyword>
<dbReference type="GO" id="GO:0005737">
    <property type="term" value="C:cytoplasm"/>
    <property type="evidence" value="ECO:0007669"/>
    <property type="project" value="TreeGrafter"/>
</dbReference>
<dbReference type="EMBL" id="JASFZW010000005">
    <property type="protein sequence ID" value="KAK2078123.1"/>
    <property type="molecule type" value="Genomic_DNA"/>
</dbReference>
<comment type="similarity">
    <text evidence="1 4">Belongs to the tRNA pseudouridine synthase TruA family.</text>
</comment>
<dbReference type="PANTHER" id="PTHR11142:SF5">
    <property type="entry name" value="TRNA PSEUDOURIDINE(38_39) SYNTHASE"/>
    <property type="match status" value="1"/>
</dbReference>
<dbReference type="InterPro" id="IPR020095">
    <property type="entry name" value="PsdUridine_synth_TruA_C"/>
</dbReference>
<feature type="region of interest" description="Disordered" evidence="5">
    <location>
        <begin position="381"/>
        <end position="434"/>
    </location>
</feature>
<evidence type="ECO:0000256" key="3">
    <source>
        <dbReference type="ARBA" id="ARBA00023235"/>
    </source>
</evidence>
<dbReference type="Pfam" id="PF01416">
    <property type="entry name" value="PseudoU_synth_1"/>
    <property type="match status" value="1"/>
</dbReference>
<evidence type="ECO:0000259" key="6">
    <source>
        <dbReference type="Pfam" id="PF01416"/>
    </source>
</evidence>
<evidence type="ECO:0000256" key="4">
    <source>
        <dbReference type="RuleBase" id="RU003792"/>
    </source>
</evidence>
<evidence type="ECO:0000256" key="5">
    <source>
        <dbReference type="SAM" id="MobiDB-lite"/>
    </source>
</evidence>
<name>A0AAD9MLG8_PROWI</name>
<dbReference type="SUPFAM" id="SSF55120">
    <property type="entry name" value="Pseudouridine synthase"/>
    <property type="match status" value="1"/>
</dbReference>
<dbReference type="AlphaFoldDB" id="A0AAD9MLG8"/>
<evidence type="ECO:0000313" key="8">
    <source>
        <dbReference type="Proteomes" id="UP001255856"/>
    </source>
</evidence>
<protein>
    <recommendedName>
        <fullName evidence="4">tRNA pseudouridine synthase</fullName>
        <ecNumber evidence="4">5.4.99.12</ecNumber>
    </recommendedName>
</protein>
<evidence type="ECO:0000256" key="2">
    <source>
        <dbReference type="ARBA" id="ARBA00022694"/>
    </source>
</evidence>
<accession>A0AAD9MLG8</accession>
<keyword evidence="8" id="KW-1185">Reference proteome</keyword>
<dbReference type="GO" id="GO:0031119">
    <property type="term" value="P:tRNA pseudouridine synthesis"/>
    <property type="evidence" value="ECO:0007669"/>
    <property type="project" value="TreeGrafter"/>
</dbReference>
<dbReference type="PANTHER" id="PTHR11142">
    <property type="entry name" value="PSEUDOURIDYLATE SYNTHASE"/>
    <property type="match status" value="1"/>
</dbReference>
<comment type="caution">
    <text evidence="7">The sequence shown here is derived from an EMBL/GenBank/DDBJ whole genome shotgun (WGS) entry which is preliminary data.</text>
</comment>
<dbReference type="InterPro" id="IPR020097">
    <property type="entry name" value="PsdUridine_synth_TruA_a/b_dom"/>
</dbReference>
<dbReference type="Proteomes" id="UP001255856">
    <property type="component" value="Unassembled WGS sequence"/>
</dbReference>
<dbReference type="HAMAP" id="MF_00171">
    <property type="entry name" value="TruA"/>
    <property type="match status" value="1"/>
</dbReference>
<sequence length="434" mass="47457">MASTESDMDRRAELLYRGLQPDAAQPWQASSQSRRHLARQLRDFAAQIESQAREMERRASSAEAPKAPKKPKASAKSGMDFVSYETRFVALQLLYLGHAYDGFARQESSPDTIEARLFAALERTRLLPPGAPWQAIRYSRGGRTDRGVSARGQVVAMDLRSAARAGEALPGPDAELDYPALLNRVLPNDIRVTGWCDPRSPDFSARFSASHRDYTYTFVSGPGEVLDVAAMREAGAAFLGTHDFRNFCKMDVTQVKTFVRTVLELRLEPAGVTLPGGRTMLVLSLRGTAFLWHQVRCMAAVLLMVGRGQEPAGIVARLLDVGREPTKPLYTLASEEPLLLAGCAYPSGRAGLCVGRGHLVRATLLAQVLGTLQEELDSGACQDRPDARRRKGGPGHVPLLKRVREPSMEERLAKLGLSGPGQRPTVDQLGDEGE</sequence>
<gene>
    <name evidence="7" type="ORF">QBZ16_003991</name>
</gene>
<evidence type="ECO:0000313" key="7">
    <source>
        <dbReference type="EMBL" id="KAK2078123.1"/>
    </source>
</evidence>
<feature type="domain" description="Pseudouridine synthase I TruA alpha/beta" evidence="6">
    <location>
        <begin position="236"/>
        <end position="346"/>
    </location>
</feature>
<dbReference type="InterPro" id="IPR020094">
    <property type="entry name" value="TruA/RsuA/RluB/E/F_N"/>
</dbReference>
<dbReference type="GO" id="GO:0160147">
    <property type="term" value="F:tRNA pseudouridine(38-40) synthase activity"/>
    <property type="evidence" value="ECO:0007669"/>
    <property type="project" value="UniProtKB-EC"/>
</dbReference>
<reference evidence="7" key="1">
    <citation type="submission" date="2021-01" db="EMBL/GenBank/DDBJ databases">
        <authorList>
            <person name="Eckstrom K.M.E."/>
        </authorList>
    </citation>
    <scope>NUCLEOTIDE SEQUENCE</scope>
    <source>
        <strain evidence="7">UVCC 0001</strain>
    </source>
</reference>
<dbReference type="NCBIfam" id="TIGR00071">
    <property type="entry name" value="hisT_truA"/>
    <property type="match status" value="1"/>
</dbReference>
<keyword evidence="2 4" id="KW-0819">tRNA processing</keyword>
<dbReference type="InterPro" id="IPR020103">
    <property type="entry name" value="PsdUridine_synth_cat_dom_sf"/>
</dbReference>
<dbReference type="Gene3D" id="3.30.70.660">
    <property type="entry name" value="Pseudouridine synthase I, catalytic domain, C-terminal subdomain"/>
    <property type="match status" value="1"/>
</dbReference>